<dbReference type="PROSITE" id="PS01219">
    <property type="entry name" value="AMMONIUM_TRANSP"/>
    <property type="match status" value="1"/>
</dbReference>
<feature type="transmembrane region" description="Helical" evidence="12">
    <location>
        <begin position="371"/>
        <end position="389"/>
    </location>
</feature>
<dbReference type="Pfam" id="PF00909">
    <property type="entry name" value="Ammonium_transp"/>
    <property type="match status" value="1"/>
</dbReference>
<organism evidence="15 16">
    <name type="scientific">Streptomyces chrestomyceticus JCM 4735</name>
    <dbReference type="NCBI Taxonomy" id="1306181"/>
    <lineage>
        <taxon>Bacteria</taxon>
        <taxon>Bacillati</taxon>
        <taxon>Actinomycetota</taxon>
        <taxon>Actinomycetes</taxon>
        <taxon>Kitasatosporales</taxon>
        <taxon>Streptomycetaceae</taxon>
        <taxon>Streptomyces</taxon>
    </lineage>
</organism>
<dbReference type="PANTHER" id="PTHR43029">
    <property type="entry name" value="AMMONIUM TRANSPORTER MEP2"/>
    <property type="match status" value="1"/>
</dbReference>
<feature type="region of interest" description="Disordered" evidence="13">
    <location>
        <begin position="440"/>
        <end position="513"/>
    </location>
</feature>
<keyword evidence="7 12" id="KW-1133">Transmembrane helix</keyword>
<proteinExistence type="inferred from homology"/>
<evidence type="ECO:0000256" key="7">
    <source>
        <dbReference type="ARBA" id="ARBA00022989"/>
    </source>
</evidence>
<evidence type="ECO:0000256" key="13">
    <source>
        <dbReference type="SAM" id="MobiDB-lite"/>
    </source>
</evidence>
<dbReference type="GO" id="GO:0005886">
    <property type="term" value="C:plasma membrane"/>
    <property type="evidence" value="ECO:0007669"/>
    <property type="project" value="UniProtKB-SubCell"/>
</dbReference>
<name>A0A7U9KTL6_9ACTN</name>
<keyword evidence="9 12" id="KW-0924">Ammonia transport</keyword>
<evidence type="ECO:0000256" key="1">
    <source>
        <dbReference type="ARBA" id="ARBA00004651"/>
    </source>
</evidence>
<feature type="transmembrane region" description="Helical" evidence="12">
    <location>
        <begin position="328"/>
        <end position="351"/>
    </location>
</feature>
<evidence type="ECO:0000256" key="9">
    <source>
        <dbReference type="ARBA" id="ARBA00023177"/>
    </source>
</evidence>
<evidence type="ECO:0000313" key="15">
    <source>
        <dbReference type="EMBL" id="GCD34562.1"/>
    </source>
</evidence>
<comment type="function">
    <text evidence="11">Involved in the uptake of ammonium/ammonia (NH(4)(+)/NH(3)).</text>
</comment>
<feature type="domain" description="Ammonium transporter AmtB-like" evidence="14">
    <location>
        <begin position="22"/>
        <end position="419"/>
    </location>
</feature>
<dbReference type="RefSeq" id="WP_174856396.1">
    <property type="nucleotide sequence ID" value="NZ_BHZC01000001.1"/>
</dbReference>
<dbReference type="FunFam" id="1.10.3430.10:FF:000007">
    <property type="entry name" value="Ammonium transporter"/>
    <property type="match status" value="1"/>
</dbReference>
<dbReference type="InterPro" id="IPR001905">
    <property type="entry name" value="Ammonium_transpt"/>
</dbReference>
<accession>A0A7U9KTL6</accession>
<keyword evidence="4 12" id="KW-0813">Transport</keyword>
<sequence length="513" mass="52201">MPPGIMTLAAEEATLSPANTGFMLICTALVMLMTPALAFFYGGMVRVKSVLNMLMMSFISLGIVTVLWVLYGFGIAFGQDTGGFLGRPGDFAGLSGIGLTELWGTTSIPVYVFAVFQLMFAVITPALISGALADRVKFTAWALFIALWATVVYFPVAHWVWAEGGWLFDLGVIDFAGGTAVHINAGAAALGVIFVVGRRIGFKKDPMRPHSLPLVMLGAGLLWFGWFGFNAGSWLNNDDGVGAVAFVNTQVATAAAMLGWLGYEKIRHGSFTTLGAASGAVAGLVAITPACGAVSPLGAIGVGVIAGVLCAMAVGLKYRFGYDDSLDVVGVHLVGGVAGSLLVGLFATGGVQSDAKGLFYGGGLDQLGKQAVGVVSVLLYSLVVSFLLAKVIDVLMGFRVSEDEEVAGVDQAAHAETAYDFGGTGGGVVARAGVGTGGAASAAGPALGSGSSPSREKARGKGHDKSHGTGRGASRDSDQDGDEGSDTNQGKGAGQGKGQGPAPASGSEKRVDA</sequence>
<evidence type="ECO:0000256" key="10">
    <source>
        <dbReference type="ARBA" id="ARBA00050025"/>
    </source>
</evidence>
<dbReference type="GO" id="GO:0008519">
    <property type="term" value="F:ammonium channel activity"/>
    <property type="evidence" value="ECO:0007669"/>
    <property type="project" value="InterPro"/>
</dbReference>
<evidence type="ECO:0000256" key="3">
    <source>
        <dbReference type="ARBA" id="ARBA00011233"/>
    </source>
</evidence>
<evidence type="ECO:0000256" key="8">
    <source>
        <dbReference type="ARBA" id="ARBA00023136"/>
    </source>
</evidence>
<comment type="subcellular location">
    <subcellularLocation>
        <location evidence="1 12">Cell membrane</location>
        <topology evidence="1 12">Multi-pass membrane protein</topology>
    </subcellularLocation>
</comment>
<dbReference type="InterPro" id="IPR018047">
    <property type="entry name" value="Ammonium_transpt_CS"/>
</dbReference>
<comment type="similarity">
    <text evidence="2 12">Belongs to the ammonia transporter channel (TC 1.A.11.2) family.</text>
</comment>
<dbReference type="InterPro" id="IPR024041">
    <property type="entry name" value="NH4_transpt_AmtB-like_dom"/>
</dbReference>
<feature type="transmembrane region" description="Helical" evidence="12">
    <location>
        <begin position="212"/>
        <end position="229"/>
    </location>
</feature>
<comment type="subunit">
    <text evidence="3">Homotrimer.</text>
</comment>
<protein>
    <recommendedName>
        <fullName evidence="10 12">Ammonium transporter</fullName>
    </recommendedName>
</protein>
<comment type="caution">
    <text evidence="15">The sequence shown here is derived from an EMBL/GenBank/DDBJ whole genome shotgun (WGS) entry which is preliminary data.</text>
</comment>
<evidence type="ECO:0000256" key="12">
    <source>
        <dbReference type="RuleBase" id="RU362002"/>
    </source>
</evidence>
<feature type="compositionally biased region" description="Low complexity" evidence="13">
    <location>
        <begin position="440"/>
        <end position="453"/>
    </location>
</feature>
<dbReference type="InterPro" id="IPR029020">
    <property type="entry name" value="Ammonium/urea_transptr"/>
</dbReference>
<evidence type="ECO:0000313" key="16">
    <source>
        <dbReference type="Proteomes" id="UP000287830"/>
    </source>
</evidence>
<feature type="transmembrane region" description="Helical" evidence="12">
    <location>
        <begin position="241"/>
        <end position="263"/>
    </location>
</feature>
<feature type="transmembrane region" description="Helical" evidence="12">
    <location>
        <begin position="296"/>
        <end position="316"/>
    </location>
</feature>
<feature type="transmembrane region" description="Helical" evidence="12">
    <location>
        <begin position="108"/>
        <end position="128"/>
    </location>
</feature>
<reference evidence="15 16" key="1">
    <citation type="submission" date="2018-11" db="EMBL/GenBank/DDBJ databases">
        <title>Whole genome sequence of Streptomyces chrestomyceticus NBRC 13444(T).</title>
        <authorList>
            <person name="Komaki H."/>
            <person name="Tamura T."/>
        </authorList>
    </citation>
    <scope>NUCLEOTIDE SEQUENCE [LARGE SCALE GENOMIC DNA]</scope>
    <source>
        <strain evidence="15 16">NBRC 13444</strain>
    </source>
</reference>
<keyword evidence="6 12" id="KW-0812">Transmembrane</keyword>
<evidence type="ECO:0000256" key="2">
    <source>
        <dbReference type="ARBA" id="ARBA00005887"/>
    </source>
</evidence>
<dbReference type="Gene3D" id="1.10.3430.10">
    <property type="entry name" value="Ammonium transporter AmtB like domains"/>
    <property type="match status" value="1"/>
</dbReference>
<evidence type="ECO:0000256" key="6">
    <source>
        <dbReference type="ARBA" id="ARBA00022692"/>
    </source>
</evidence>
<dbReference type="NCBIfam" id="TIGR00836">
    <property type="entry name" value="amt"/>
    <property type="match status" value="1"/>
</dbReference>
<dbReference type="GeneID" id="95621275"/>
<evidence type="ECO:0000259" key="14">
    <source>
        <dbReference type="Pfam" id="PF00909"/>
    </source>
</evidence>
<evidence type="ECO:0000256" key="4">
    <source>
        <dbReference type="ARBA" id="ARBA00022448"/>
    </source>
</evidence>
<dbReference type="AlphaFoldDB" id="A0A7U9KTL6"/>
<feature type="transmembrane region" description="Helical" evidence="12">
    <location>
        <begin position="181"/>
        <end position="200"/>
    </location>
</feature>
<dbReference type="SUPFAM" id="SSF111352">
    <property type="entry name" value="Ammonium transporter"/>
    <property type="match status" value="1"/>
</dbReference>
<keyword evidence="8 12" id="KW-0472">Membrane</keyword>
<dbReference type="PANTHER" id="PTHR43029:SF10">
    <property type="entry name" value="AMMONIUM TRANSPORTER MEP2"/>
    <property type="match status" value="1"/>
</dbReference>
<dbReference type="EMBL" id="BHZC01000001">
    <property type="protein sequence ID" value="GCD34562.1"/>
    <property type="molecule type" value="Genomic_DNA"/>
</dbReference>
<feature type="transmembrane region" description="Helical" evidence="12">
    <location>
        <begin position="20"/>
        <end position="41"/>
    </location>
</feature>
<feature type="compositionally biased region" description="Basic and acidic residues" evidence="13">
    <location>
        <begin position="454"/>
        <end position="478"/>
    </location>
</feature>
<feature type="transmembrane region" description="Helical" evidence="12">
    <location>
        <begin position="270"/>
        <end position="290"/>
    </location>
</feature>
<feature type="transmembrane region" description="Helical" evidence="12">
    <location>
        <begin position="53"/>
        <end position="77"/>
    </location>
</feature>
<keyword evidence="5" id="KW-1003">Cell membrane</keyword>
<gene>
    <name evidence="15" type="ORF">OEIGOIKO_02296</name>
</gene>
<evidence type="ECO:0000256" key="5">
    <source>
        <dbReference type="ARBA" id="ARBA00022475"/>
    </source>
</evidence>
<dbReference type="Proteomes" id="UP000287830">
    <property type="component" value="Unassembled WGS sequence"/>
</dbReference>
<evidence type="ECO:0000256" key="11">
    <source>
        <dbReference type="ARBA" id="ARBA00054862"/>
    </source>
</evidence>
<feature type="transmembrane region" description="Helical" evidence="12">
    <location>
        <begin position="140"/>
        <end position="161"/>
    </location>
</feature>